<evidence type="ECO:0000256" key="1">
    <source>
        <dbReference type="ARBA" id="ARBA00004906"/>
    </source>
</evidence>
<keyword evidence="7" id="KW-0862">Zinc</keyword>
<dbReference type="Gene3D" id="3.30.40.10">
    <property type="entry name" value="Zinc/RING finger domain, C3HC4 (zinc finger)"/>
    <property type="match status" value="1"/>
</dbReference>
<evidence type="ECO:0000256" key="4">
    <source>
        <dbReference type="ARBA" id="ARBA00022737"/>
    </source>
</evidence>
<dbReference type="CDD" id="cd14279">
    <property type="entry name" value="CUE"/>
    <property type="match status" value="1"/>
</dbReference>
<feature type="region of interest" description="Disordered" evidence="8">
    <location>
        <begin position="785"/>
        <end position="806"/>
    </location>
</feature>
<dbReference type="Gene3D" id="1.20.120.1750">
    <property type="match status" value="1"/>
</dbReference>
<dbReference type="InterPro" id="IPR051628">
    <property type="entry name" value="LUBAC_E3_Ligases"/>
</dbReference>
<organism evidence="11 12">
    <name type="scientific">Plectus sambesii</name>
    <dbReference type="NCBI Taxonomy" id="2011161"/>
    <lineage>
        <taxon>Eukaryota</taxon>
        <taxon>Metazoa</taxon>
        <taxon>Ecdysozoa</taxon>
        <taxon>Nematoda</taxon>
        <taxon>Chromadorea</taxon>
        <taxon>Plectida</taxon>
        <taxon>Plectina</taxon>
        <taxon>Plectoidea</taxon>
        <taxon>Plectidae</taxon>
        <taxon>Plectus</taxon>
    </lineage>
</organism>
<evidence type="ECO:0000256" key="5">
    <source>
        <dbReference type="ARBA" id="ARBA00022771"/>
    </source>
</evidence>
<evidence type="ECO:0000256" key="7">
    <source>
        <dbReference type="ARBA" id="ARBA00022833"/>
    </source>
</evidence>
<keyword evidence="2" id="KW-0808">Transferase</keyword>
<dbReference type="CDD" id="cd20353">
    <property type="entry name" value="Rcat_RBR_RNF216"/>
    <property type="match status" value="1"/>
</dbReference>
<keyword evidence="3" id="KW-0479">Metal-binding</keyword>
<evidence type="ECO:0000313" key="11">
    <source>
        <dbReference type="Proteomes" id="UP000887566"/>
    </source>
</evidence>
<reference evidence="12" key="1">
    <citation type="submission" date="2022-11" db="UniProtKB">
        <authorList>
            <consortium name="WormBaseParasite"/>
        </authorList>
    </citation>
    <scope>IDENTIFICATION</scope>
</reference>
<keyword evidence="11" id="KW-1185">Reference proteome</keyword>
<feature type="region of interest" description="Disordered" evidence="8">
    <location>
        <begin position="1220"/>
        <end position="1296"/>
    </location>
</feature>
<comment type="pathway">
    <text evidence="1">Protein modification; protein ubiquitination.</text>
</comment>
<evidence type="ECO:0000256" key="2">
    <source>
        <dbReference type="ARBA" id="ARBA00022679"/>
    </source>
</evidence>
<evidence type="ECO:0000313" key="12">
    <source>
        <dbReference type="WBParaSite" id="PSAMB.scaffold6792size8787.g29089.t1"/>
    </source>
</evidence>
<accession>A0A914X847</accession>
<dbReference type="InterPro" id="IPR025605">
    <property type="entry name" value="OST-HTH/LOTUS_dom"/>
</dbReference>
<proteinExistence type="predicted"/>
<evidence type="ECO:0000259" key="9">
    <source>
        <dbReference type="PROSITE" id="PS51644"/>
    </source>
</evidence>
<feature type="domain" description="RING-type" evidence="10">
    <location>
        <begin position="539"/>
        <end position="754"/>
    </location>
</feature>
<dbReference type="GO" id="GO:0008270">
    <property type="term" value="F:zinc ion binding"/>
    <property type="evidence" value="ECO:0007669"/>
    <property type="project" value="UniProtKB-KW"/>
</dbReference>
<dbReference type="Proteomes" id="UP000887566">
    <property type="component" value="Unplaced"/>
</dbReference>
<name>A0A914X847_9BILA</name>
<dbReference type="InterPro" id="IPR047546">
    <property type="entry name" value="Rcat_RBR_RNF216"/>
</dbReference>
<feature type="domain" description="HTH OST-type" evidence="9">
    <location>
        <begin position="16"/>
        <end position="92"/>
    </location>
</feature>
<feature type="region of interest" description="Disordered" evidence="8">
    <location>
        <begin position="223"/>
        <end position="287"/>
    </location>
</feature>
<keyword evidence="4" id="KW-0677">Repeat</keyword>
<keyword evidence="5" id="KW-0863">Zinc-finger</keyword>
<dbReference type="PROSITE" id="PS51644">
    <property type="entry name" value="HTH_OST"/>
    <property type="match status" value="1"/>
</dbReference>
<dbReference type="GO" id="GO:0016740">
    <property type="term" value="F:transferase activity"/>
    <property type="evidence" value="ECO:0007669"/>
    <property type="project" value="UniProtKB-KW"/>
</dbReference>
<dbReference type="PROSITE" id="PS51873">
    <property type="entry name" value="TRIAD"/>
    <property type="match status" value="1"/>
</dbReference>
<dbReference type="InterPro" id="IPR013083">
    <property type="entry name" value="Znf_RING/FYVE/PHD"/>
</dbReference>
<protein>
    <submittedName>
        <fullName evidence="12">RING-type domain-containing protein</fullName>
    </submittedName>
</protein>
<dbReference type="PANTHER" id="PTHR22770:SF47">
    <property type="entry name" value="E3 UBIQUITIN-PROTEIN LIGASE RNF216"/>
    <property type="match status" value="1"/>
</dbReference>
<dbReference type="PANTHER" id="PTHR22770">
    <property type="entry name" value="UBIQUITIN CONJUGATING ENZYME 7 INTERACTING PROTEIN-RELATED"/>
    <property type="match status" value="1"/>
</dbReference>
<feature type="compositionally biased region" description="Basic and acidic residues" evidence="8">
    <location>
        <begin position="243"/>
        <end position="266"/>
    </location>
</feature>
<dbReference type="InterPro" id="IPR047545">
    <property type="entry name" value="BRcat_RBR_RNF216"/>
</dbReference>
<evidence type="ECO:0000259" key="10">
    <source>
        <dbReference type="PROSITE" id="PS51873"/>
    </source>
</evidence>
<evidence type="ECO:0000256" key="8">
    <source>
        <dbReference type="SAM" id="MobiDB-lite"/>
    </source>
</evidence>
<evidence type="ECO:0000256" key="6">
    <source>
        <dbReference type="ARBA" id="ARBA00022786"/>
    </source>
</evidence>
<keyword evidence="6" id="KW-0833">Ubl conjugation pathway</keyword>
<sequence length="1490" mass="168019">MADDSQKTNAENIVEDTDRLAKLRREILSSTAGPFQLLTAGDIDRRYRAKWGAQEIPFKEFGCDNLETFLRTLDSLTAQKINSDWYFSANPKSLSIQRHSGDADTPDGSRGCAKAIPSPSRSACGYAGVEGEVAPRVLPYPQPPLVCPPVALLHHPYFAASHPGIATSSTGRPENEAVKDMEDNLKLLKDMYPDEEEKSLQLLLQSCANNLTEALDKLVKKAANKKKAGRLDGGESATTTPTIDRKRKFDGDDKVDSPQKLERLNSDQEMDDSMDNAPGPSGLQTAENTNTWTMAPSSDPLCLITAEDIQKAAGFLDEAERQVFNELCSVFPDADPSHIVKLVVGNDAREYKNANAIAQTLLTKGYPKLRDRLERERRERRRDDFLDSTRFDVDEFFRVFDDPEVYFCDLTRIVSNSYVRHALVFLMNTFMHMRREFLQYMLEQHANHLLPAYREIQAVEANNTPIRGRPSNKRRHFPVSQYVTGAERREEPEPWPEELDEGFFREVQFITNEAKIHAHMENRRVVREDRLSQARQSGELVECPICLNEECLPEEMFSCSQSEHSFCRDCVRQHSETQLGGGSHRVACMAEGCAADVGLEALQTALAPETFSLLARRQQAAVLRQAHIDNLEHCPYCDFSMVIENAAERLFRCRNRDCLKETCRECHKPSHIPLHCDEVERDEETRMRTFVEERMAEALIRTCPTCGCRIVKSDGCNKLVCTSCGSAMCYVCKQLLPTQDPYSHFNQHPHRMPFAVHPIPIDGATDAGKCPLHTSDEVVHEEVARRAGEEAKKRFREENPDAKPRDEKDIDVNQLVGALSATGQRVMPWGGMMQFVQPHVFQNPRMNIGLGAQYMQHFRPPRRPIAPNEARDQHFIAAHNFLGRGPPAGIRAPQPLMTMEGRRNPIFRHSINQPFNAPNVNNRLPADFTNRVLTAAQRLSDAVDCPATRALRDRLHRLHREAFRAPDPAQELQKLRAFEAEIADVIGAAESRDLNARIERLQAEVEDVLRDLDGNVESDAREHRNLQVQMYGLLRLSRRVHLPKVLRSAETLITVVNNTLDRLRARAAAVVASAEVKNVPAEEEKPGLNRQEQLASIQKEIKLAQERLSTAAPFSAQARAAVTDLTGLITVQQRLNLEGTGGSSEMSDREPAICMRHFHEQNKTVLLLDRKVRTLQKTAAGCVVGTLPERNILAQLKAAMQERDAAIRRRHELRDRLLRTGAKDTDFGPDSGGESDVAAEAAEADDATAEKDDSTKLDPNTNPAAPNSSRAKEATTESRPMPCRYVPSWIRNGTNPPEEMETIVRRVTDANRSPFVDWPSNNDDYGELNLFDDLPKQDNNDFNVLEDANDYGRIDGDWRRMLPTWSRANDGDQFDAFNRVVVARPAPAPSIRYQPQPEAEAERIAQSERQAGERRVQRLNPLIVQTMALLNVFKLGENVPDNEDIVRQIEEVVLLADERGHNFNWPELLTTAREFVTARTPNVGMRMLEL</sequence>
<feature type="compositionally biased region" description="Polar residues" evidence="8">
    <location>
        <begin position="1257"/>
        <end position="1269"/>
    </location>
</feature>
<dbReference type="InterPro" id="IPR044066">
    <property type="entry name" value="TRIAD_supradom"/>
</dbReference>
<dbReference type="WBParaSite" id="PSAMB.scaffold6792size8787.g29089.t1">
    <property type="protein sequence ID" value="PSAMB.scaffold6792size8787.g29089.t1"/>
    <property type="gene ID" value="PSAMB.scaffold6792size8787.g29089"/>
</dbReference>
<dbReference type="Pfam" id="PF26200">
    <property type="entry name" value="Rcat_RNF216"/>
    <property type="match status" value="1"/>
</dbReference>
<evidence type="ECO:0000256" key="3">
    <source>
        <dbReference type="ARBA" id="ARBA00022723"/>
    </source>
</evidence>
<dbReference type="SUPFAM" id="SSF57850">
    <property type="entry name" value="RING/U-box"/>
    <property type="match status" value="2"/>
</dbReference>
<dbReference type="CDD" id="cd20339">
    <property type="entry name" value="BRcat_RBR_RNF216"/>
    <property type="match status" value="1"/>
</dbReference>